<evidence type="ECO:0000313" key="3">
    <source>
        <dbReference type="EMBL" id="APM37338.1"/>
    </source>
</evidence>
<dbReference type="PANTHER" id="PTHR30050:SF4">
    <property type="entry name" value="ATP-BINDING PROTEIN RV3427C IN INSERTION SEQUENCE-RELATED"/>
    <property type="match status" value="1"/>
</dbReference>
<dbReference type="SUPFAM" id="SSF52540">
    <property type="entry name" value="P-loop containing nucleoside triphosphate hydrolases"/>
    <property type="match status" value="1"/>
</dbReference>
<protein>
    <submittedName>
        <fullName evidence="3">DNA replication protein</fullName>
    </submittedName>
</protein>
<reference evidence="3 4" key="1">
    <citation type="submission" date="2016-12" db="EMBL/GenBank/DDBJ databases">
        <title>Complete genome sequence of Clostridium kluyveri JZZ isolated from the pit mud of a Chinese flavor liquor-making factory.</title>
        <authorList>
            <person name="Wang Y."/>
        </authorList>
    </citation>
    <scope>NUCLEOTIDE SEQUENCE [LARGE SCALE GENOMIC DNA]</scope>
    <source>
        <strain evidence="3 4">JZZ</strain>
    </source>
</reference>
<dbReference type="EMBL" id="CP018335">
    <property type="protein sequence ID" value="APM37338.1"/>
    <property type="molecule type" value="Genomic_DNA"/>
</dbReference>
<dbReference type="NCBIfam" id="NF005992">
    <property type="entry name" value="PRK08116.1"/>
    <property type="match status" value="1"/>
</dbReference>
<organism evidence="3 4">
    <name type="scientific">Clostridium kluyveri</name>
    <dbReference type="NCBI Taxonomy" id="1534"/>
    <lineage>
        <taxon>Bacteria</taxon>
        <taxon>Bacillati</taxon>
        <taxon>Bacillota</taxon>
        <taxon>Clostridia</taxon>
        <taxon>Eubacteriales</taxon>
        <taxon>Clostridiaceae</taxon>
        <taxon>Clostridium</taxon>
    </lineage>
</organism>
<dbReference type="SMART" id="SM00382">
    <property type="entry name" value="AAA"/>
    <property type="match status" value="1"/>
</dbReference>
<dbReference type="OrthoDB" id="9770694at2"/>
<evidence type="ECO:0000256" key="1">
    <source>
        <dbReference type="SAM" id="MobiDB-lite"/>
    </source>
</evidence>
<dbReference type="InterPro" id="IPR002611">
    <property type="entry name" value="IstB_ATP-bd"/>
</dbReference>
<dbReference type="GO" id="GO:0006260">
    <property type="term" value="P:DNA replication"/>
    <property type="evidence" value="ECO:0007669"/>
    <property type="project" value="TreeGrafter"/>
</dbReference>
<dbReference type="CDD" id="cd00009">
    <property type="entry name" value="AAA"/>
    <property type="match status" value="1"/>
</dbReference>
<dbReference type="RefSeq" id="WP_073537058.1">
    <property type="nucleotide sequence ID" value="NZ_CP018335.1"/>
</dbReference>
<gene>
    <name evidence="3" type="ORF">BS101_00430</name>
</gene>
<feature type="region of interest" description="Disordered" evidence="1">
    <location>
        <begin position="1"/>
        <end position="23"/>
    </location>
</feature>
<evidence type="ECO:0000259" key="2">
    <source>
        <dbReference type="SMART" id="SM00382"/>
    </source>
</evidence>
<dbReference type="AlphaFoldDB" id="A0A1L5F2U9"/>
<dbReference type="InterPro" id="IPR027417">
    <property type="entry name" value="P-loop_NTPase"/>
</dbReference>
<name>A0A1L5F2U9_CLOKL</name>
<proteinExistence type="predicted"/>
<dbReference type="GO" id="GO:0005524">
    <property type="term" value="F:ATP binding"/>
    <property type="evidence" value="ECO:0007669"/>
    <property type="project" value="InterPro"/>
</dbReference>
<dbReference type="PANTHER" id="PTHR30050">
    <property type="entry name" value="CHROMOSOMAL REPLICATION INITIATOR PROTEIN DNAA"/>
    <property type="match status" value="1"/>
</dbReference>
<evidence type="ECO:0000313" key="4">
    <source>
        <dbReference type="Proteomes" id="UP000184604"/>
    </source>
</evidence>
<dbReference type="Proteomes" id="UP000184604">
    <property type="component" value="Chromosome"/>
</dbReference>
<dbReference type="Gene3D" id="3.40.50.300">
    <property type="entry name" value="P-loop containing nucleotide triphosphate hydrolases"/>
    <property type="match status" value="1"/>
</dbReference>
<accession>A0A1L5F2U9</accession>
<dbReference type="InterPro" id="IPR003593">
    <property type="entry name" value="AAA+_ATPase"/>
</dbReference>
<sequence length="289" mass="33114">MIETQNKKIQKRGSTAPGLVSTSETELDNCPVCGEPTGKVVRLMGRNYIVPRMCKCKKEAFEENERISQAREKQIRLERIFNNSLMTREFREFTFESWDHTLGNESMYELGIKYVKCFKEKALKENVGLLIYGKPGNGKTFLSGCIANTLIKQFIPVVCVSAIGILERIKSSFRSYGDEGVQNILNCLDNADLVIIDDIGVENNTDWSRATMYQILDSRYRKKKPLIITSNLSMNQLKRRYDRDCEYDIGRTADRLIHDMCSPIENTGSSIRIKNGIRKTQILRDILNS</sequence>
<feature type="domain" description="AAA+ ATPase" evidence="2">
    <location>
        <begin position="125"/>
        <end position="251"/>
    </location>
</feature>
<dbReference type="Pfam" id="PF01695">
    <property type="entry name" value="IstB_IS21"/>
    <property type="match status" value="1"/>
</dbReference>